<dbReference type="InterPro" id="IPR036396">
    <property type="entry name" value="Cyt_P450_sf"/>
</dbReference>
<evidence type="ECO:0000256" key="1">
    <source>
        <dbReference type="ARBA" id="ARBA00010617"/>
    </source>
</evidence>
<dbReference type="PANTHER" id="PTHR46696">
    <property type="entry name" value="P450, PUTATIVE (EUROFUNG)-RELATED"/>
    <property type="match status" value="1"/>
</dbReference>
<dbReference type="Gene3D" id="1.10.630.10">
    <property type="entry name" value="Cytochrome P450"/>
    <property type="match status" value="1"/>
</dbReference>
<dbReference type="GO" id="GO:0004497">
    <property type="term" value="F:monooxygenase activity"/>
    <property type="evidence" value="ECO:0007669"/>
    <property type="project" value="InterPro"/>
</dbReference>
<dbReference type="RefSeq" id="WP_046723154.1">
    <property type="nucleotide sequence ID" value="NZ_CP009922.3"/>
</dbReference>
<comment type="similarity">
    <text evidence="1">Belongs to the cytochrome P450 family.</text>
</comment>
<dbReference type="KEGG" id="sxi:SXIM_11890"/>
<dbReference type="EMBL" id="CP009922">
    <property type="protein sequence ID" value="AKG42573.1"/>
    <property type="molecule type" value="Genomic_DNA"/>
</dbReference>
<evidence type="ECO:0000313" key="3">
    <source>
        <dbReference type="Proteomes" id="UP000034034"/>
    </source>
</evidence>
<organism evidence="2 3">
    <name type="scientific">Streptomyces xiamenensis</name>
    <dbReference type="NCBI Taxonomy" id="408015"/>
    <lineage>
        <taxon>Bacteria</taxon>
        <taxon>Bacillati</taxon>
        <taxon>Actinomycetota</taxon>
        <taxon>Actinomycetes</taxon>
        <taxon>Kitasatosporales</taxon>
        <taxon>Streptomycetaceae</taxon>
        <taxon>Streptomyces</taxon>
    </lineage>
</organism>
<dbReference type="HOGENOM" id="CLU_2848184_0_0_11"/>
<dbReference type="PATRIC" id="fig|408015.6.peg.1221"/>
<dbReference type="PANTHER" id="PTHR46696:SF6">
    <property type="entry name" value="P450, PUTATIVE (EUROFUNG)-RELATED"/>
    <property type="match status" value="1"/>
</dbReference>
<reference evidence="2" key="1">
    <citation type="submission" date="2019-08" db="EMBL/GenBank/DDBJ databases">
        <title>Complete genome sequence of a mangrove-derived Streptomyces xiamenensis.</title>
        <authorList>
            <person name="Xu J."/>
        </authorList>
    </citation>
    <scope>NUCLEOTIDE SEQUENCE</scope>
    <source>
        <strain evidence="2">318</strain>
    </source>
</reference>
<keyword evidence="3" id="KW-1185">Reference proteome</keyword>
<dbReference type="STRING" id="408015.SXIM_11890"/>
<dbReference type="GO" id="GO:0016705">
    <property type="term" value="F:oxidoreductase activity, acting on paired donors, with incorporation or reduction of molecular oxygen"/>
    <property type="evidence" value="ECO:0007669"/>
    <property type="project" value="InterPro"/>
</dbReference>
<sequence>MADTPASGCGPHQCLGQPLARPEPQIVYGTLHRRTPGLRPAVACEEIEFVPEETIYGVRALPVTW</sequence>
<dbReference type="SUPFAM" id="SSF48264">
    <property type="entry name" value="Cytochrome P450"/>
    <property type="match status" value="1"/>
</dbReference>
<evidence type="ECO:0000313" key="2">
    <source>
        <dbReference type="EMBL" id="AKG42573.1"/>
    </source>
</evidence>
<dbReference type="Proteomes" id="UP000034034">
    <property type="component" value="Chromosome"/>
</dbReference>
<dbReference type="GO" id="GO:0005506">
    <property type="term" value="F:iron ion binding"/>
    <property type="evidence" value="ECO:0007669"/>
    <property type="project" value="InterPro"/>
</dbReference>
<protein>
    <submittedName>
        <fullName evidence="2">Cytochrome P450 hydroxylase sb23</fullName>
    </submittedName>
</protein>
<proteinExistence type="inferred from homology"/>
<dbReference type="GO" id="GO:0020037">
    <property type="term" value="F:heme binding"/>
    <property type="evidence" value="ECO:0007669"/>
    <property type="project" value="InterPro"/>
</dbReference>
<name>A0A0F7FRL1_9ACTN</name>
<dbReference type="AlphaFoldDB" id="A0A0F7FRL1"/>
<gene>
    <name evidence="2" type="ORF">SXIM_11890</name>
</gene>
<accession>A0A0F7FRL1</accession>